<dbReference type="InterPro" id="IPR009922">
    <property type="entry name" value="DUF1457"/>
</dbReference>
<dbReference type="Proteomes" id="UP000317496">
    <property type="component" value="Chromosome"/>
</dbReference>
<evidence type="ECO:0000313" key="2">
    <source>
        <dbReference type="Proteomes" id="UP000317496"/>
    </source>
</evidence>
<name>A0A516H0L5_9PROT</name>
<evidence type="ECO:0000313" key="1">
    <source>
        <dbReference type="EMBL" id="QDO97318.1"/>
    </source>
</evidence>
<proteinExistence type="predicted"/>
<protein>
    <submittedName>
        <fullName evidence="1">PAS domain-containing protein</fullName>
    </submittedName>
</protein>
<accession>A0A516H0L5</accession>
<organism evidence="1 2">
    <name type="scientific">Ferrovibrio terrae</name>
    <dbReference type="NCBI Taxonomy" id="2594003"/>
    <lineage>
        <taxon>Bacteria</taxon>
        <taxon>Pseudomonadati</taxon>
        <taxon>Pseudomonadota</taxon>
        <taxon>Alphaproteobacteria</taxon>
        <taxon>Rhodospirillales</taxon>
        <taxon>Rhodospirillaceae</taxon>
        <taxon>Ferrovibrio</taxon>
    </lineage>
</organism>
<dbReference type="OrthoDB" id="8478830at2"/>
<dbReference type="Pfam" id="PF07310">
    <property type="entry name" value="PAS_5"/>
    <property type="match status" value="1"/>
</dbReference>
<gene>
    <name evidence="1" type="ORF">FNB15_08590</name>
</gene>
<dbReference type="AlphaFoldDB" id="A0A516H0L5"/>
<dbReference type="KEGG" id="fer:FNB15_08590"/>
<keyword evidence="2" id="KW-1185">Reference proteome</keyword>
<dbReference type="EMBL" id="CP041636">
    <property type="protein sequence ID" value="QDO97318.1"/>
    <property type="molecule type" value="Genomic_DNA"/>
</dbReference>
<sequence length="206" mass="23494">MPAMQTPEMEQLVVDMLDDRQTVLRDYFTARSARLDSLIWNPTSTDTGQDVMRFLIEYWHQLRGDAAIPQACDVSPFELKPALGHIVLIDVLDEGWDGRFRLYGTKVAETYGRDMTGRLISEIDGGNYVSVFFRALYRAAWLRRAPYYSHHFPPAHVAVESWQRLALPLAGPDGQVSRFLACNIAGPWRPPAWKSRTARPETADIR</sequence>
<reference evidence="1 2" key="1">
    <citation type="submission" date="2019-07" db="EMBL/GenBank/DDBJ databases">
        <title>Genome sequencing for Ferrovibrio sp. K5.</title>
        <authorList>
            <person name="Park S.-J."/>
        </authorList>
    </citation>
    <scope>NUCLEOTIDE SEQUENCE [LARGE SCALE GENOMIC DNA]</scope>
    <source>
        <strain evidence="1 2">K5</strain>
    </source>
</reference>